<organism evidence="1">
    <name type="scientific">Phaeodactylum tricornutum</name>
    <name type="common">Diatom</name>
    <dbReference type="NCBI Taxonomy" id="2850"/>
    <lineage>
        <taxon>Eukaryota</taxon>
        <taxon>Sar</taxon>
        <taxon>Stramenopiles</taxon>
        <taxon>Ochrophyta</taxon>
        <taxon>Bacillariophyta</taxon>
        <taxon>Bacillariophyceae</taxon>
        <taxon>Bacillariophycidae</taxon>
        <taxon>Naviculales</taxon>
        <taxon>Phaeodactylaceae</taxon>
        <taxon>Phaeodactylum</taxon>
    </lineage>
</organism>
<sequence>MANRRRRFPFEEASMRQRFIAFHRKSSLSLFLVVVVVQRLWILGGFQARKLTDLYRPQNQGPPSFWIPHGNTIISQQACTHNSSWTASYVPESSEKHQTLPKLRFDWTNLSLKTTLAKQMAAHQANCSLPAGHFWYRNRFGLGSDLHVWSQALCNALEANVRIHTIHSWLWWDVESCSKAAHGSDAIADGLPLPENEHTMQCYFPKSEPNCTHELALSPNNHSQTYNLARGRGRVGMDCPTLAESYSIAEIRSSSMEFLFSGISAKVQYEAQRQMKRVFPSGVAPNDLITVHMRWGDKANEMALVPVQKYLDAVQHILSNRGRKHVHILLATEDPKALRAFQEAAPVDWNVYVDAYFHEMLPHRIEAYNGSPKMSRELNGRPGLAALGSLLVAMEANDFVLTTASNWSRIMNELRIAVLESRYPGSTQMVDLRSGEW</sequence>
<dbReference type="EMBL" id="OU594945">
    <property type="protein sequence ID" value="CAG9289277.1"/>
    <property type="molecule type" value="Genomic_DNA"/>
</dbReference>
<dbReference type="AlphaFoldDB" id="A0A8J9X6Q7"/>
<evidence type="ECO:0000313" key="1">
    <source>
        <dbReference type="EMBL" id="CAG9289277.1"/>
    </source>
</evidence>
<reference evidence="1" key="1">
    <citation type="submission" date="2022-02" db="EMBL/GenBank/DDBJ databases">
        <authorList>
            <person name="Giguere J D."/>
        </authorList>
    </citation>
    <scope>NUCLEOTIDE SEQUENCE</scope>
    <source>
        <strain evidence="1">CCAP 1055/1</strain>
    </source>
</reference>
<name>A0A8J9X6Q7_PHATR</name>
<gene>
    <name evidence="1" type="ORF">PTTT1_LOCUS41139</name>
</gene>
<proteinExistence type="predicted"/>
<dbReference type="Gene3D" id="3.40.50.11350">
    <property type="match status" value="1"/>
</dbReference>
<protein>
    <submittedName>
        <fullName evidence="1">Uncharacterized protein</fullName>
    </submittedName>
</protein>
<dbReference type="GO" id="GO:0046921">
    <property type="term" value="F:alpha-(1-&gt;6)-fucosyltransferase activity"/>
    <property type="evidence" value="ECO:0007669"/>
    <property type="project" value="TreeGrafter"/>
</dbReference>
<dbReference type="Proteomes" id="UP000836788">
    <property type="component" value="Chromosome 4"/>
</dbReference>
<dbReference type="GO" id="GO:0006487">
    <property type="term" value="P:protein N-linked glycosylation"/>
    <property type="evidence" value="ECO:0007669"/>
    <property type="project" value="TreeGrafter"/>
</dbReference>
<accession>A0A8J9X6Q7</accession>
<dbReference type="PANTHER" id="PTHR13132:SF29">
    <property type="entry name" value="ALPHA-(1,6)-FUCOSYLTRANSFERASE"/>
    <property type="match status" value="1"/>
</dbReference>
<dbReference type="PANTHER" id="PTHR13132">
    <property type="entry name" value="ALPHA- 1,6 -FUCOSYLTRANSFERASE"/>
    <property type="match status" value="1"/>
</dbReference>